<sequence length="195" mass="21829">MERDQTIETVEYSDGFGRLLQTRTQAEDITFGDASLPPDQTAPNQNAIGWLACPGGQPNVVVSGWQTYDNKGRVIEKYEPFFACGWDYQAPTNAERGQKAEMFYDPRGQVIRTVNPDGSEQRVIYGVPPDLADLAHFTPTPWEITTYDENDNAGRTHYNDALEYQHHWNTSSSAEVASSTTRTPSLPVTPASRWP</sequence>
<proteinExistence type="predicted"/>
<protein>
    <recommendedName>
        <fullName evidence="4">RHS repeat protein</fullName>
    </recommendedName>
</protein>
<dbReference type="AlphaFoldDB" id="A0A4P7C2V7"/>
<evidence type="ECO:0000313" key="2">
    <source>
        <dbReference type="EMBL" id="QBQ55196.1"/>
    </source>
</evidence>
<evidence type="ECO:0000313" key="3">
    <source>
        <dbReference type="Proteomes" id="UP000294325"/>
    </source>
</evidence>
<feature type="region of interest" description="Disordered" evidence="1">
    <location>
        <begin position="172"/>
        <end position="195"/>
    </location>
</feature>
<gene>
    <name evidence="2" type="ORF">E3U44_12260</name>
</gene>
<feature type="compositionally biased region" description="Low complexity" evidence="1">
    <location>
        <begin position="172"/>
        <end position="183"/>
    </location>
</feature>
<evidence type="ECO:0008006" key="4">
    <source>
        <dbReference type="Google" id="ProtNLM"/>
    </source>
</evidence>
<dbReference type="Gene3D" id="2.180.10.10">
    <property type="entry name" value="RHS repeat-associated core"/>
    <property type="match status" value="1"/>
</dbReference>
<dbReference type="EMBL" id="CP038033">
    <property type="protein sequence ID" value="QBQ55196.1"/>
    <property type="molecule type" value="Genomic_DNA"/>
</dbReference>
<dbReference type="Proteomes" id="UP000294325">
    <property type="component" value="Chromosome"/>
</dbReference>
<dbReference type="RefSeq" id="WP_134358464.1">
    <property type="nucleotide sequence ID" value="NZ_CP038033.1"/>
</dbReference>
<keyword evidence="3" id="KW-1185">Reference proteome</keyword>
<reference evidence="2 3" key="1">
    <citation type="submission" date="2019-03" db="EMBL/GenBank/DDBJ databases">
        <title>The genome sequence of Nitrosococcus wardiae strain D1FHST reveals the archetypal metabolic capacity of ammonia-oxidizing Gammaproteobacteria.</title>
        <authorList>
            <person name="Wang L."/>
            <person name="Lim C.K."/>
            <person name="Hanson T.E."/>
            <person name="Dang H."/>
            <person name="Klotz M.G."/>
        </authorList>
    </citation>
    <scope>NUCLEOTIDE SEQUENCE [LARGE SCALE GENOMIC DNA]</scope>
    <source>
        <strain evidence="2 3">D1FHS</strain>
    </source>
</reference>
<evidence type="ECO:0000256" key="1">
    <source>
        <dbReference type="SAM" id="MobiDB-lite"/>
    </source>
</evidence>
<dbReference type="KEGG" id="nwr:E3U44_12260"/>
<organism evidence="2 3">
    <name type="scientific">Nitrosococcus wardiae</name>
    <dbReference type="NCBI Taxonomy" id="1814290"/>
    <lineage>
        <taxon>Bacteria</taxon>
        <taxon>Pseudomonadati</taxon>
        <taxon>Pseudomonadota</taxon>
        <taxon>Gammaproteobacteria</taxon>
        <taxon>Chromatiales</taxon>
        <taxon>Chromatiaceae</taxon>
        <taxon>Nitrosococcus</taxon>
    </lineage>
</organism>
<accession>A0A4P7C2V7</accession>
<name>A0A4P7C2V7_9GAMM</name>
<dbReference type="OrthoDB" id="9816400at2"/>